<sequence>MHDASSEQRVVSAEQAGVRLYRFVQRAFPKWLSSKRRSLSAIRAGEVRVNGQAAEETRLLREGDCVELCKDVAQQAAHELARLCTTVYTAPASSATNEHGWSFAVVWKPAGVACQELELTDTKVRGWIDGTADSTQAIYWLEKAACGWLILARNTATHRALQEQLASGEMQCRFRVLCKGMIAPGIVGEEVCIPASAVDGGGADPAAPGASPRHVAMPVRARIVDVSLSNSFGHLTTLDAWLDVAGNNRTHAAMATSTLSTEQTSQLKEVGALARFVRQALASIGHPVIGNLPDTVGLPGCRDKGYMLALTELSFRDPRHERHSSHDDGGLLRFQRDEPDKMGAVRERENRFRTRKLAVEARELERADTASIDVETSADGMPLAYTIGEKAFCSLRFRVTKDTLIPRPSTETLVAAALDWMPRWRRPGCLPRILDIGTGCGCLLISILHALPTSTGIGVDVSSAALAVAQDNAARLLDDVPARYRFVQADMQQLDEPHELAKLTTCTSATSGAAEEAAMTVPFTHVVCNPPYLTDKRYRRLSMLAAEPELALVGPDNDGLGAYRALATVLQSDRLLLPGGLLILEVGCGLADRVADGIFGLHDVWRIKEKRLDRQNAVRCLVFEKRAAPP</sequence>
<keyword evidence="3" id="KW-0808">Transferase</keyword>
<accession>A0A4P9YYI7</accession>
<dbReference type="CDD" id="cd02440">
    <property type="entry name" value="AdoMet_MTases"/>
    <property type="match status" value="1"/>
</dbReference>
<dbReference type="PANTHER" id="PTHR18895">
    <property type="entry name" value="HEMK METHYLTRANSFERASE"/>
    <property type="match status" value="1"/>
</dbReference>
<keyword evidence="4" id="KW-1185">Reference proteome</keyword>
<gene>
    <name evidence="3" type="ORF">SYNPS1DRAFT_29079</name>
</gene>
<dbReference type="Proteomes" id="UP000278143">
    <property type="component" value="Unassembled WGS sequence"/>
</dbReference>
<dbReference type="GO" id="GO:0032259">
    <property type="term" value="P:methylation"/>
    <property type="evidence" value="ECO:0007669"/>
    <property type="project" value="UniProtKB-KW"/>
</dbReference>
<evidence type="ECO:0000313" key="4">
    <source>
        <dbReference type="Proteomes" id="UP000278143"/>
    </source>
</evidence>
<reference evidence="4" key="1">
    <citation type="journal article" date="2018" name="Nat. Microbiol.">
        <title>Leveraging single-cell genomics to expand the fungal tree of life.</title>
        <authorList>
            <person name="Ahrendt S.R."/>
            <person name="Quandt C.A."/>
            <person name="Ciobanu D."/>
            <person name="Clum A."/>
            <person name="Salamov A."/>
            <person name="Andreopoulos B."/>
            <person name="Cheng J.F."/>
            <person name="Woyke T."/>
            <person name="Pelin A."/>
            <person name="Henrissat B."/>
            <person name="Reynolds N.K."/>
            <person name="Benny G.L."/>
            <person name="Smith M.E."/>
            <person name="James T.Y."/>
            <person name="Grigoriev I.V."/>
        </authorList>
    </citation>
    <scope>NUCLEOTIDE SEQUENCE [LARGE SCALE GENOMIC DNA]</scope>
    <source>
        <strain evidence="4">Benny S71-1</strain>
    </source>
</reference>
<proteinExistence type="predicted"/>
<dbReference type="InterPro" id="IPR041698">
    <property type="entry name" value="Methyltransf_25"/>
</dbReference>
<dbReference type="Gene3D" id="3.40.50.150">
    <property type="entry name" value="Vaccinia Virus protein VP39"/>
    <property type="match status" value="1"/>
</dbReference>
<dbReference type="GO" id="GO:0005739">
    <property type="term" value="C:mitochondrion"/>
    <property type="evidence" value="ECO:0007669"/>
    <property type="project" value="TreeGrafter"/>
</dbReference>
<dbReference type="GO" id="GO:0009982">
    <property type="term" value="F:pseudouridine synthase activity"/>
    <property type="evidence" value="ECO:0007669"/>
    <property type="project" value="InterPro"/>
</dbReference>
<dbReference type="AlphaFoldDB" id="A0A4P9YYI7"/>
<dbReference type="Gene3D" id="3.10.290.10">
    <property type="entry name" value="RNA-binding S4 domain"/>
    <property type="match status" value="1"/>
</dbReference>
<dbReference type="InterPro" id="IPR029063">
    <property type="entry name" value="SAM-dependent_MTases_sf"/>
</dbReference>
<dbReference type="PROSITE" id="PS50889">
    <property type="entry name" value="S4"/>
    <property type="match status" value="1"/>
</dbReference>
<protein>
    <submittedName>
        <fullName evidence="3">S-adenosyl-L-methionine-dependent methyltransferase</fullName>
    </submittedName>
</protein>
<keyword evidence="1" id="KW-0694">RNA-binding</keyword>
<organism evidence="3 4">
    <name type="scientific">Syncephalis pseudoplumigaleata</name>
    <dbReference type="NCBI Taxonomy" id="1712513"/>
    <lineage>
        <taxon>Eukaryota</taxon>
        <taxon>Fungi</taxon>
        <taxon>Fungi incertae sedis</taxon>
        <taxon>Zoopagomycota</taxon>
        <taxon>Zoopagomycotina</taxon>
        <taxon>Zoopagomycetes</taxon>
        <taxon>Zoopagales</taxon>
        <taxon>Piptocephalidaceae</taxon>
        <taxon>Syncephalis</taxon>
    </lineage>
</organism>
<dbReference type="PANTHER" id="PTHR18895:SF74">
    <property type="entry name" value="MTRF1L RELEASE FACTOR GLUTAMINE METHYLTRANSFERASE"/>
    <property type="match status" value="1"/>
</dbReference>
<dbReference type="OrthoDB" id="269872at2759"/>
<dbReference type="SUPFAM" id="SSF53335">
    <property type="entry name" value="S-adenosyl-L-methionine-dependent methyltransferases"/>
    <property type="match status" value="1"/>
</dbReference>
<dbReference type="InterPro" id="IPR036986">
    <property type="entry name" value="S4_RNA-bd_sf"/>
</dbReference>
<evidence type="ECO:0000313" key="3">
    <source>
        <dbReference type="EMBL" id="RKP25176.1"/>
    </source>
</evidence>
<dbReference type="EMBL" id="KZ989853">
    <property type="protein sequence ID" value="RKP25176.1"/>
    <property type="molecule type" value="Genomic_DNA"/>
</dbReference>
<dbReference type="SUPFAM" id="SSF55120">
    <property type="entry name" value="Pseudouridine synthase"/>
    <property type="match status" value="1"/>
</dbReference>
<dbReference type="GO" id="GO:0001522">
    <property type="term" value="P:pseudouridine synthesis"/>
    <property type="evidence" value="ECO:0007669"/>
    <property type="project" value="InterPro"/>
</dbReference>
<feature type="domain" description="Methyltransferase" evidence="2">
    <location>
        <begin position="433"/>
        <end position="509"/>
    </location>
</feature>
<dbReference type="CDD" id="cd00165">
    <property type="entry name" value="S4"/>
    <property type="match status" value="1"/>
</dbReference>
<evidence type="ECO:0000256" key="1">
    <source>
        <dbReference type="PROSITE-ProRule" id="PRU00182"/>
    </source>
</evidence>
<dbReference type="Pfam" id="PF13649">
    <property type="entry name" value="Methyltransf_25"/>
    <property type="match status" value="1"/>
</dbReference>
<dbReference type="GO" id="GO:0003723">
    <property type="term" value="F:RNA binding"/>
    <property type="evidence" value="ECO:0007669"/>
    <property type="project" value="UniProtKB-KW"/>
</dbReference>
<dbReference type="Gene3D" id="3.30.2350.10">
    <property type="entry name" value="Pseudouridine synthase"/>
    <property type="match status" value="1"/>
</dbReference>
<keyword evidence="3" id="KW-0489">Methyltransferase</keyword>
<dbReference type="GO" id="GO:0008168">
    <property type="term" value="F:methyltransferase activity"/>
    <property type="evidence" value="ECO:0007669"/>
    <property type="project" value="UniProtKB-KW"/>
</dbReference>
<evidence type="ECO:0000259" key="2">
    <source>
        <dbReference type="Pfam" id="PF13649"/>
    </source>
</evidence>
<dbReference type="InterPro" id="IPR020103">
    <property type="entry name" value="PsdUridine_synth_cat_dom_sf"/>
</dbReference>
<name>A0A4P9YYI7_9FUNG</name>
<dbReference type="InterPro" id="IPR050320">
    <property type="entry name" value="N5-glutamine_MTase"/>
</dbReference>